<sequence>MGNKVLYLECYSGISGDMTVAALLDLTKKDALLRTALESLHVDGYTIKTGRREKCGIDAASFDVILEEDNHDHSHSHAHSDDHDHSHSHEYHDHHDYSHSHSHEQHDHSHNHSHEHDHVHRNVHDIYGIIEQSEITEGAKTLAKKVFAIVADAEAKAHGLPVEKVHFHEVGAVDSIVDIVAACVLVDDLGVEDIVVSELHEGTGHVWCQHGVIPVPVPATLNIAVAHGLSLKITDTIGEMITPTGAALAAALSSRKSLPKKYRLVNVGIGSGKKNFSHANILRAYLLEEIEEKEETIVLLETNLDDATGEVLGYTLKKLMEAGARDAFFTPIYMKKNRPAYKLSVLCADEKINEMEHIIFTTTTSIGIRRMKMERTVLKRRSLTLNTDYGQIQVKGTVHDGVESFTPEYESLKSILENSDVTYKELHETVMNEISRLKQDGFQ</sequence>
<dbReference type="Proteomes" id="UP000664218">
    <property type="component" value="Unassembled WGS sequence"/>
</dbReference>
<dbReference type="AlphaFoldDB" id="A0A939HDU1"/>
<gene>
    <name evidence="3 6" type="primary">larC</name>
    <name evidence="6" type="ORF">J3A84_10510</name>
</gene>
<keyword evidence="4" id="KW-0175">Coiled coil</keyword>
<evidence type="ECO:0000256" key="5">
    <source>
        <dbReference type="SAM" id="MobiDB-lite"/>
    </source>
</evidence>
<comment type="similarity">
    <text evidence="3">Belongs to the LarC family.</text>
</comment>
<evidence type="ECO:0000256" key="2">
    <source>
        <dbReference type="ARBA" id="ARBA00023239"/>
    </source>
</evidence>
<feature type="region of interest" description="Disordered" evidence="5">
    <location>
        <begin position="71"/>
        <end position="117"/>
    </location>
</feature>
<dbReference type="PANTHER" id="PTHR36566">
    <property type="entry name" value="NICKEL INSERTION PROTEIN-RELATED"/>
    <property type="match status" value="1"/>
</dbReference>
<proteinExistence type="inferred from homology"/>
<dbReference type="EC" id="4.99.1.12" evidence="3"/>
<evidence type="ECO:0000313" key="6">
    <source>
        <dbReference type="EMBL" id="MBO1265463.1"/>
    </source>
</evidence>
<comment type="catalytic activity">
    <reaction evidence="3">
        <text>Ni(II)-pyridinium-3,5-bisthiocarboxylate mononucleotide = pyridinium-3,5-bisthiocarboxylate mononucleotide + Ni(2+)</text>
        <dbReference type="Rhea" id="RHEA:54784"/>
        <dbReference type="ChEBI" id="CHEBI:49786"/>
        <dbReference type="ChEBI" id="CHEBI:137372"/>
        <dbReference type="ChEBI" id="CHEBI:137373"/>
        <dbReference type="EC" id="4.99.1.12"/>
    </reaction>
</comment>
<evidence type="ECO:0000256" key="1">
    <source>
        <dbReference type="ARBA" id="ARBA00022596"/>
    </source>
</evidence>
<protein>
    <recommendedName>
        <fullName evidence="3">Pyridinium-3,5-bisthiocarboxylic acid mononucleotide nickel insertion protein</fullName>
        <shortName evidence="3">P2TMN nickel insertion protein</shortName>
        <ecNumber evidence="3">4.99.1.12</ecNumber>
    </recommendedName>
    <alternativeName>
        <fullName evidence="3">Nickel-pincer cofactor biosynthesis protein LarC</fullName>
    </alternativeName>
</protein>
<comment type="function">
    <text evidence="3">Involved in the biosynthesis of a nickel-pincer cofactor ((SCS)Ni(II) pincer complex). Binds Ni(2+), and functions in nickel delivery to pyridinium-3,5-bisthiocarboxylic acid mononucleotide (P2TMN), to form the mature cofactor. Is thus probably required for the activation of nickel-pincer cofactor-dependent enzymes.</text>
</comment>
<dbReference type="Pfam" id="PF01969">
    <property type="entry name" value="Ni_insertion"/>
    <property type="match status" value="1"/>
</dbReference>
<evidence type="ECO:0000256" key="4">
    <source>
        <dbReference type="SAM" id="Coils"/>
    </source>
</evidence>
<keyword evidence="1 3" id="KW-0533">Nickel</keyword>
<keyword evidence="7" id="KW-1185">Reference proteome</keyword>
<dbReference type="HAMAP" id="MF_01074">
    <property type="entry name" value="LarC"/>
    <property type="match status" value="1"/>
</dbReference>
<evidence type="ECO:0000313" key="7">
    <source>
        <dbReference type="Proteomes" id="UP000664218"/>
    </source>
</evidence>
<dbReference type="NCBIfam" id="TIGR00299">
    <property type="entry name" value="nickel pincer cofactor biosynthesis protein LarC"/>
    <property type="match status" value="1"/>
</dbReference>
<dbReference type="RefSeq" id="WP_207599980.1">
    <property type="nucleotide sequence ID" value="NZ_JAFNJU010000007.1"/>
</dbReference>
<name>A0A939HDU1_9CLOT</name>
<dbReference type="GO" id="GO:0016151">
    <property type="term" value="F:nickel cation binding"/>
    <property type="evidence" value="ECO:0007669"/>
    <property type="project" value="UniProtKB-UniRule"/>
</dbReference>
<dbReference type="InterPro" id="IPR002822">
    <property type="entry name" value="Ni_insertion"/>
</dbReference>
<dbReference type="Gene3D" id="3.30.70.1380">
    <property type="entry name" value="Transcriptional regulatory protein pf0864 domain like"/>
    <property type="match status" value="1"/>
</dbReference>
<reference evidence="6" key="1">
    <citation type="submission" date="2021-03" db="EMBL/GenBank/DDBJ databases">
        <title>Proteiniclasticum marinus sp. nov., isolated from tidal flat sediment.</title>
        <authorList>
            <person name="Namirimu T."/>
            <person name="Yang J.-A."/>
            <person name="Yang S.-H."/>
            <person name="Kim Y.-J."/>
            <person name="Kwon K.K."/>
        </authorList>
    </citation>
    <scope>NUCLEOTIDE SEQUENCE</scope>
    <source>
        <strain evidence="6">SCR006</strain>
    </source>
</reference>
<accession>A0A939HDU1</accession>
<comment type="caution">
    <text evidence="6">The sequence shown here is derived from an EMBL/GenBank/DDBJ whole genome shotgun (WGS) entry which is preliminary data.</text>
</comment>
<organism evidence="6 7">
    <name type="scientific">Proteiniclasticum aestuarii</name>
    <dbReference type="NCBI Taxonomy" id="2817862"/>
    <lineage>
        <taxon>Bacteria</taxon>
        <taxon>Bacillati</taxon>
        <taxon>Bacillota</taxon>
        <taxon>Clostridia</taxon>
        <taxon>Eubacteriales</taxon>
        <taxon>Clostridiaceae</taxon>
        <taxon>Proteiniclasticum</taxon>
    </lineage>
</organism>
<feature type="coiled-coil region" evidence="4">
    <location>
        <begin position="283"/>
        <end position="310"/>
    </location>
</feature>
<dbReference type="PANTHER" id="PTHR36566:SF1">
    <property type="entry name" value="PYRIDINIUM-3,5-BISTHIOCARBOXYLIC ACID MONONUCLEOTIDE NICKEL INSERTION PROTEIN"/>
    <property type="match status" value="1"/>
</dbReference>
<dbReference type="GO" id="GO:0016829">
    <property type="term" value="F:lyase activity"/>
    <property type="evidence" value="ECO:0007669"/>
    <property type="project" value="UniProtKB-UniRule"/>
</dbReference>
<dbReference type="EMBL" id="JAFNJU010000007">
    <property type="protein sequence ID" value="MBO1265463.1"/>
    <property type="molecule type" value="Genomic_DNA"/>
</dbReference>
<dbReference type="GO" id="GO:0051604">
    <property type="term" value="P:protein maturation"/>
    <property type="evidence" value="ECO:0007669"/>
    <property type="project" value="UniProtKB-UniRule"/>
</dbReference>
<keyword evidence="2 3" id="KW-0456">Lyase</keyword>
<evidence type="ECO:0000256" key="3">
    <source>
        <dbReference type="HAMAP-Rule" id="MF_01074"/>
    </source>
</evidence>